<evidence type="ECO:0000313" key="1">
    <source>
        <dbReference type="EMBL" id="MFK7643158.1"/>
    </source>
</evidence>
<proteinExistence type="predicted"/>
<gene>
    <name evidence="1" type="ORF">ACI43T_11810</name>
</gene>
<evidence type="ECO:0000313" key="2">
    <source>
        <dbReference type="Proteomes" id="UP001621964"/>
    </source>
</evidence>
<dbReference type="EMBL" id="JBJGEB010000025">
    <property type="protein sequence ID" value="MFK7643158.1"/>
    <property type="molecule type" value="Genomic_DNA"/>
</dbReference>
<name>A0ABW8Q7T2_9NEIS</name>
<organism evidence="1 2">
    <name type="scientific">Neisseria oralis</name>
    <dbReference type="NCBI Taxonomy" id="1107316"/>
    <lineage>
        <taxon>Bacteria</taxon>
        <taxon>Pseudomonadati</taxon>
        <taxon>Pseudomonadota</taxon>
        <taxon>Betaproteobacteria</taxon>
        <taxon>Neisseriales</taxon>
        <taxon>Neisseriaceae</taxon>
        <taxon>Neisseria</taxon>
    </lineage>
</organism>
<keyword evidence="2" id="KW-1185">Reference proteome</keyword>
<sequence length="120" mass="14192">MTEKYANWYKNIDEYNKLEQYIENIFIKLLEINSINREEWIFPYFKTTYSDGTPFMDGNPIFSAKTSNEKKIIKVIIDDNCHDICDFNSSFDESLLYTVIVPIKLINNIDVLITNFLLSK</sequence>
<comment type="caution">
    <text evidence="1">The sequence shown here is derived from an EMBL/GenBank/DDBJ whole genome shotgun (WGS) entry which is preliminary data.</text>
</comment>
<dbReference type="RefSeq" id="WP_405387288.1">
    <property type="nucleotide sequence ID" value="NZ_JBJGEB010000025.1"/>
</dbReference>
<reference evidence="1 2" key="1">
    <citation type="submission" date="2024-11" db="EMBL/GenBank/DDBJ databases">
        <authorList>
            <person name="Mikucki A.G."/>
            <person name="Kahler C.M."/>
        </authorList>
    </citation>
    <scope>NUCLEOTIDE SEQUENCE [LARGE SCALE GENOMIC DNA]</scope>
    <source>
        <strain evidence="1 2">EXNM717</strain>
    </source>
</reference>
<dbReference type="Proteomes" id="UP001621964">
    <property type="component" value="Unassembled WGS sequence"/>
</dbReference>
<accession>A0ABW8Q7T2</accession>
<protein>
    <submittedName>
        <fullName evidence="1">Uncharacterized protein</fullName>
    </submittedName>
</protein>